<evidence type="ECO:0000256" key="4">
    <source>
        <dbReference type="ARBA" id="ARBA00012276"/>
    </source>
</evidence>
<dbReference type="Pfam" id="PF00233">
    <property type="entry name" value="PDEase_I"/>
    <property type="match status" value="1"/>
</dbReference>
<evidence type="ECO:0000256" key="2">
    <source>
        <dbReference type="ARBA" id="ARBA00004703"/>
    </source>
</evidence>
<dbReference type="InterPro" id="IPR000014">
    <property type="entry name" value="PAS"/>
</dbReference>
<dbReference type="SMART" id="SM00471">
    <property type="entry name" value="HDc"/>
    <property type="match status" value="1"/>
</dbReference>
<evidence type="ECO:0000313" key="11">
    <source>
        <dbReference type="Proteomes" id="UP001642520"/>
    </source>
</evidence>
<feature type="domain" description="PAS" evidence="8">
    <location>
        <begin position="219"/>
        <end position="264"/>
    </location>
</feature>
<name>A0ABP1N6T4_XYLVO</name>
<comment type="cofactor">
    <cofactor evidence="1">
        <name>a divalent metal cation</name>
        <dbReference type="ChEBI" id="CHEBI:60240"/>
    </cofactor>
</comment>
<proteinExistence type="inferred from homology"/>
<sequence>MTDTETKRRSTQMPIYVCQSIEETDVHGESSRSWYSWIFDALCGSVKIHKDEVPQIFVKPAQEGPQDIAAYPLTNSVPRLVKILLVFPKDDQQMDILATTSRRLGWSVSVAKDAEKAIEFFQSRCHEVVIIDHRGQRAREANSICRAIRSSSVYHNSVIIALVKKSFLMHSEKNKIVSLDLLETGFSRALMECSHERILINELVGIYTSAILPRTQLAAANALYLALDRCRDMVHVTNDKHIVQFVNKISEKLLGYRIDEIIGRIITDVVIYDNFVLMEQHINKGREFEGNMNCKRKNNQMITISCRVIPFSITSRKPTHYIYIYDTTYLSENIAALSPSPSQTGFQRTLVAQRRTSDLNKPTEGRRRTSLSKLHSLQLEAPITKVISLLTNSITESTSPETAEQIETAIEILKTTELYVPSLKEDLDPVATDLVGALLASPRPAWESRKSSMESSTRLSATRVLSASASRTQIKGFRGPQQIAELLDRCLDWSFDIFKLEVLTEHRPLLFLGMTIMNLFHVPATLGCDEKIIQNWLTVIEVNYQAQNSYHNSTHAADVLQATARFMQSERLKQILEPLDEVAALIAAAAHDIDHPGRSSQFLCNADNKLAILYNDLSVLESHHAALTFKLSLSDENVNIFKNLERDTYKEFRQTVIDMILATEMTKHFEHLARFMNVCTARVSDAPPPNTAYSDSLDMSVLLQPENIMLVKRMMIKCADVSNPTRPLRCCVEWARRIAEEYFSQTDEEKKLNLPVLMPMFDRATCSIPKAQIGFVDFIINDMVEAWEAFIDMPEMVGYMRQNYEKWKEYNDQGITTIQDIERIQKLPELQIFSRRPS</sequence>
<keyword evidence="7" id="KW-0114">cAMP</keyword>
<dbReference type="PANTHER" id="PTHR11347">
    <property type="entry name" value="CYCLIC NUCLEOTIDE PHOSPHODIESTERASE"/>
    <property type="match status" value="1"/>
</dbReference>
<keyword evidence="5" id="KW-0479">Metal-binding</keyword>
<gene>
    <name evidence="10" type="ORF">XYLVIOL_LOCUS2318</name>
</gene>
<dbReference type="InterPro" id="IPR035965">
    <property type="entry name" value="PAS-like_dom_sf"/>
</dbReference>
<keyword evidence="6" id="KW-0378">Hydrolase</keyword>
<evidence type="ECO:0000256" key="7">
    <source>
        <dbReference type="ARBA" id="ARBA00023149"/>
    </source>
</evidence>
<dbReference type="InterPro" id="IPR003607">
    <property type="entry name" value="HD/PDEase_dom"/>
</dbReference>
<dbReference type="PROSITE" id="PS51845">
    <property type="entry name" value="PDEASE_I_2"/>
    <property type="match status" value="1"/>
</dbReference>
<evidence type="ECO:0000256" key="3">
    <source>
        <dbReference type="ARBA" id="ARBA00006437"/>
    </source>
</evidence>
<comment type="pathway">
    <text evidence="2">Purine metabolism; 3',5'-cyclic AMP degradation; AMP from 3',5'-cyclic AMP: step 1/1.</text>
</comment>
<feature type="domain" description="PDEase" evidence="9">
    <location>
        <begin position="475"/>
        <end position="814"/>
    </location>
</feature>
<reference evidence="10 11" key="1">
    <citation type="submission" date="2024-08" db="EMBL/GenBank/DDBJ databases">
        <authorList>
            <person name="Will J Nash"/>
            <person name="Angela Man"/>
            <person name="Seanna McTaggart"/>
            <person name="Kendall Baker"/>
            <person name="Tom Barker"/>
            <person name="Leah Catchpole"/>
            <person name="Alex Durrant"/>
            <person name="Karim Gharbi"/>
            <person name="Naomi Irish"/>
            <person name="Gemy Kaithakottil"/>
            <person name="Debby Ku"/>
            <person name="Aaliyah Providence"/>
            <person name="Felix Shaw"/>
            <person name="David Swarbreck"/>
            <person name="Chris Watkins"/>
            <person name="Ann M. McCartney"/>
            <person name="Giulio Formenti"/>
            <person name="Alice Mouton"/>
            <person name="Noel Vella"/>
            <person name="Bjorn M von Reumont"/>
            <person name="Adriana Vella"/>
            <person name="Wilfried Haerty"/>
        </authorList>
    </citation>
    <scope>NUCLEOTIDE SEQUENCE [LARGE SCALE GENOMIC DNA]</scope>
</reference>
<dbReference type="SMART" id="SM00091">
    <property type="entry name" value="PAS"/>
    <property type="match status" value="1"/>
</dbReference>
<dbReference type="EMBL" id="CAXAJV020001287">
    <property type="protein sequence ID" value="CAL7936680.1"/>
    <property type="molecule type" value="Genomic_DNA"/>
</dbReference>
<dbReference type="InterPro" id="IPR023088">
    <property type="entry name" value="PDEase"/>
</dbReference>
<dbReference type="Pfam" id="PF13426">
    <property type="entry name" value="PAS_9"/>
    <property type="match status" value="1"/>
</dbReference>
<dbReference type="PRINTS" id="PR00387">
    <property type="entry name" value="PDIESTERASE1"/>
</dbReference>
<dbReference type="InterPro" id="IPR036971">
    <property type="entry name" value="PDEase_catalytic_dom_sf"/>
</dbReference>
<dbReference type="SUPFAM" id="SSF109604">
    <property type="entry name" value="HD-domain/PDEase-like"/>
    <property type="match status" value="1"/>
</dbReference>
<evidence type="ECO:0000313" key="10">
    <source>
        <dbReference type="EMBL" id="CAL7936680.1"/>
    </source>
</evidence>
<organism evidence="10 11">
    <name type="scientific">Xylocopa violacea</name>
    <name type="common">Violet carpenter bee</name>
    <name type="synonym">Apis violacea</name>
    <dbReference type="NCBI Taxonomy" id="135666"/>
    <lineage>
        <taxon>Eukaryota</taxon>
        <taxon>Metazoa</taxon>
        <taxon>Ecdysozoa</taxon>
        <taxon>Arthropoda</taxon>
        <taxon>Hexapoda</taxon>
        <taxon>Insecta</taxon>
        <taxon>Pterygota</taxon>
        <taxon>Neoptera</taxon>
        <taxon>Endopterygota</taxon>
        <taxon>Hymenoptera</taxon>
        <taxon>Apocrita</taxon>
        <taxon>Aculeata</taxon>
        <taxon>Apoidea</taxon>
        <taxon>Anthophila</taxon>
        <taxon>Apidae</taxon>
        <taxon>Xylocopa</taxon>
        <taxon>Xylocopa</taxon>
    </lineage>
</organism>
<comment type="similarity">
    <text evidence="3">Belongs to the cyclic nucleotide phosphodiesterase family. PDE8 subfamily.</text>
</comment>
<dbReference type="CDD" id="cd00130">
    <property type="entry name" value="PAS"/>
    <property type="match status" value="1"/>
</dbReference>
<dbReference type="Pfam" id="PF23198">
    <property type="entry name" value="PDE8A_N"/>
    <property type="match status" value="1"/>
</dbReference>
<accession>A0ABP1N6T4</accession>
<evidence type="ECO:0000259" key="8">
    <source>
        <dbReference type="PROSITE" id="PS50112"/>
    </source>
</evidence>
<dbReference type="Gene3D" id="1.10.1300.10">
    <property type="entry name" value="3'5'-cyclic nucleotide phosphodiesterase, catalytic domain"/>
    <property type="match status" value="1"/>
</dbReference>
<evidence type="ECO:0000256" key="1">
    <source>
        <dbReference type="ARBA" id="ARBA00001968"/>
    </source>
</evidence>
<dbReference type="CDD" id="cd00077">
    <property type="entry name" value="HDc"/>
    <property type="match status" value="1"/>
</dbReference>
<evidence type="ECO:0000259" key="9">
    <source>
        <dbReference type="PROSITE" id="PS51845"/>
    </source>
</evidence>
<evidence type="ECO:0000256" key="5">
    <source>
        <dbReference type="ARBA" id="ARBA00022723"/>
    </source>
</evidence>
<dbReference type="EC" id="3.1.4.53" evidence="4"/>
<dbReference type="Gene3D" id="3.30.450.20">
    <property type="entry name" value="PAS domain"/>
    <property type="match status" value="1"/>
</dbReference>
<comment type="caution">
    <text evidence="10">The sequence shown here is derived from an EMBL/GenBank/DDBJ whole genome shotgun (WGS) entry which is preliminary data.</text>
</comment>
<evidence type="ECO:0000256" key="6">
    <source>
        <dbReference type="ARBA" id="ARBA00022801"/>
    </source>
</evidence>
<protein>
    <recommendedName>
        <fullName evidence="4">3',5'-cyclic-AMP phosphodiesterase</fullName>
        <ecNumber evidence="4">3.1.4.53</ecNumber>
    </recommendedName>
</protein>
<dbReference type="Proteomes" id="UP001642520">
    <property type="component" value="Unassembled WGS sequence"/>
</dbReference>
<dbReference type="SUPFAM" id="SSF55785">
    <property type="entry name" value="PYP-like sensor domain (PAS domain)"/>
    <property type="match status" value="1"/>
</dbReference>
<keyword evidence="11" id="KW-1185">Reference proteome</keyword>
<dbReference type="PROSITE" id="PS50112">
    <property type="entry name" value="PAS"/>
    <property type="match status" value="1"/>
</dbReference>
<dbReference type="InterPro" id="IPR002073">
    <property type="entry name" value="PDEase_catalytic_dom"/>
</dbReference>
<dbReference type="InterPro" id="IPR057304">
    <property type="entry name" value="PDE8-like_REC_N"/>
</dbReference>